<evidence type="ECO:0000313" key="15">
    <source>
        <dbReference type="EMBL" id="KAF6003254.1"/>
    </source>
</evidence>
<gene>
    <name evidence="15" type="ORF">F1559_002035</name>
</gene>
<dbReference type="InterPro" id="IPR049437">
    <property type="entry name" value="tRNA-synt_1c_C2"/>
</dbReference>
<dbReference type="FunFam" id="3.90.800.10:FF:000001">
    <property type="entry name" value="Glutamine--tRNA ligase"/>
    <property type="match status" value="1"/>
</dbReference>
<dbReference type="InterPro" id="IPR050132">
    <property type="entry name" value="Gln/Glu-tRNA_Ligase"/>
</dbReference>
<evidence type="ECO:0000256" key="2">
    <source>
        <dbReference type="ARBA" id="ARBA00012836"/>
    </source>
</evidence>
<dbReference type="FunFam" id="3.40.50.620:FF:000037">
    <property type="entry name" value="Glutamine--tRNA ligase cytoplasmic"/>
    <property type="match status" value="1"/>
</dbReference>
<dbReference type="PANTHER" id="PTHR43097:SF4">
    <property type="entry name" value="GLUTAMINE--TRNA LIGASE"/>
    <property type="match status" value="1"/>
</dbReference>
<dbReference type="InterPro" id="IPR042558">
    <property type="entry name" value="Gln-tRNA-synth_Ib_RNA-bd_N_1"/>
</dbReference>
<dbReference type="SUPFAM" id="SSF52374">
    <property type="entry name" value="Nucleotidylyl transferase"/>
    <property type="match status" value="1"/>
</dbReference>
<dbReference type="GO" id="GO:0006425">
    <property type="term" value="P:glutaminyl-tRNA aminoacylation"/>
    <property type="evidence" value="ECO:0007669"/>
    <property type="project" value="InterPro"/>
</dbReference>
<evidence type="ECO:0000256" key="3">
    <source>
        <dbReference type="ARBA" id="ARBA00022598"/>
    </source>
</evidence>
<dbReference type="NCBIfam" id="TIGR00440">
    <property type="entry name" value="glnS"/>
    <property type="match status" value="1"/>
</dbReference>
<dbReference type="InterPro" id="IPR014729">
    <property type="entry name" value="Rossmann-like_a/b/a_fold"/>
</dbReference>
<organism evidence="15 16">
    <name type="scientific">Cyanidiococcus yangmingshanensis</name>
    <dbReference type="NCBI Taxonomy" id="2690220"/>
    <lineage>
        <taxon>Eukaryota</taxon>
        <taxon>Rhodophyta</taxon>
        <taxon>Bangiophyceae</taxon>
        <taxon>Cyanidiales</taxon>
        <taxon>Cyanidiaceae</taxon>
        <taxon>Cyanidiococcus</taxon>
    </lineage>
</organism>
<keyword evidence="4 9" id="KW-0547">Nucleotide-binding</keyword>
<comment type="similarity">
    <text evidence="1 9">Belongs to the class-I aminoacyl-tRNA synthetase family.</text>
</comment>
<dbReference type="OrthoDB" id="10250478at2759"/>
<evidence type="ECO:0000256" key="9">
    <source>
        <dbReference type="RuleBase" id="RU363037"/>
    </source>
</evidence>
<dbReference type="Gene3D" id="1.10.10.2420">
    <property type="match status" value="1"/>
</dbReference>
<dbReference type="Pfam" id="PF20974">
    <property type="entry name" value="tRNA-synt_1c_C2"/>
    <property type="match status" value="1"/>
</dbReference>
<evidence type="ECO:0000259" key="13">
    <source>
        <dbReference type="Pfam" id="PF04558"/>
    </source>
</evidence>
<keyword evidence="7 9" id="KW-0030">Aminoacyl-tRNA synthetase</keyword>
<protein>
    <recommendedName>
        <fullName evidence="2">glutamine--tRNA ligase</fullName>
        <ecNumber evidence="2">6.1.1.18</ecNumber>
    </recommendedName>
</protein>
<dbReference type="GO" id="GO:0005829">
    <property type="term" value="C:cytosol"/>
    <property type="evidence" value="ECO:0007669"/>
    <property type="project" value="TreeGrafter"/>
</dbReference>
<reference evidence="15 16" key="1">
    <citation type="journal article" date="2020" name="J. Phycol.">
        <title>Comparative genome analysis reveals Cyanidiococcus gen. nov., a new extremophilic red algal genus sister to Cyanidioschyzon (Cyanidioschyzonaceae, Rhodophyta).</title>
        <authorList>
            <person name="Liu S.-L."/>
            <person name="Chiang Y.-R."/>
            <person name="Yoon H.S."/>
            <person name="Fu H.-Y."/>
        </authorList>
    </citation>
    <scope>NUCLEOTIDE SEQUENCE [LARGE SCALE GENOMIC DNA]</scope>
    <source>
        <strain evidence="15 16">THAL066</strain>
    </source>
</reference>
<dbReference type="Pfam" id="PF03950">
    <property type="entry name" value="tRNA-synt_1c_C"/>
    <property type="match status" value="1"/>
</dbReference>
<dbReference type="Gene3D" id="1.10.8.1290">
    <property type="entry name" value="Glutaminyl-tRNA synthetase, non-specific RNA binding region part 1, domain 1"/>
    <property type="match status" value="1"/>
</dbReference>
<name>A0A7J7IKS4_9RHOD</name>
<keyword evidence="16" id="KW-1185">Reference proteome</keyword>
<dbReference type="EC" id="6.1.1.18" evidence="2"/>
<evidence type="ECO:0000256" key="1">
    <source>
        <dbReference type="ARBA" id="ARBA00005594"/>
    </source>
</evidence>
<dbReference type="PRINTS" id="PR00987">
    <property type="entry name" value="TRNASYNTHGLU"/>
</dbReference>
<comment type="catalytic activity">
    <reaction evidence="8">
        <text>tRNA(Gln) + L-glutamine + ATP = L-glutaminyl-tRNA(Gln) + AMP + diphosphate</text>
        <dbReference type="Rhea" id="RHEA:20121"/>
        <dbReference type="Rhea" id="RHEA-COMP:9662"/>
        <dbReference type="Rhea" id="RHEA-COMP:9681"/>
        <dbReference type="ChEBI" id="CHEBI:30616"/>
        <dbReference type="ChEBI" id="CHEBI:33019"/>
        <dbReference type="ChEBI" id="CHEBI:58359"/>
        <dbReference type="ChEBI" id="CHEBI:78442"/>
        <dbReference type="ChEBI" id="CHEBI:78521"/>
        <dbReference type="ChEBI" id="CHEBI:456215"/>
        <dbReference type="EC" id="6.1.1.18"/>
    </reaction>
</comment>
<feature type="domain" description="tRNA synthetases class I (E and Q) anti-codon binding" evidence="14">
    <location>
        <begin position="741"/>
        <end position="821"/>
    </location>
</feature>
<dbReference type="InterPro" id="IPR004514">
    <property type="entry name" value="Gln-tRNA-synth"/>
</dbReference>
<dbReference type="SUPFAM" id="SSF50715">
    <property type="entry name" value="Ribosomal protein L25-like"/>
    <property type="match status" value="1"/>
</dbReference>
<feature type="domain" description="Glutamyl/glutaminyl-tRNA synthetase class Ib catalytic" evidence="11">
    <location>
        <begin position="313"/>
        <end position="615"/>
    </location>
</feature>
<evidence type="ECO:0000256" key="6">
    <source>
        <dbReference type="ARBA" id="ARBA00022917"/>
    </source>
</evidence>
<dbReference type="EMBL" id="VWRR01000007">
    <property type="protein sequence ID" value="KAF6003254.1"/>
    <property type="molecule type" value="Genomic_DNA"/>
</dbReference>
<evidence type="ECO:0000256" key="7">
    <source>
        <dbReference type="ARBA" id="ARBA00023146"/>
    </source>
</evidence>
<keyword evidence="3 9" id="KW-0436">Ligase</keyword>
<dbReference type="Pfam" id="PF00749">
    <property type="entry name" value="tRNA-synt_1c"/>
    <property type="match status" value="1"/>
</dbReference>
<feature type="compositionally biased region" description="Basic and acidic residues" evidence="10">
    <location>
        <begin position="253"/>
        <end position="274"/>
    </location>
</feature>
<evidence type="ECO:0000259" key="11">
    <source>
        <dbReference type="Pfam" id="PF00749"/>
    </source>
</evidence>
<dbReference type="InterPro" id="IPR042559">
    <property type="entry name" value="Gln-tRNA-synth_Ib_RNA-bd_N_2"/>
</dbReference>
<evidence type="ECO:0000259" key="14">
    <source>
        <dbReference type="Pfam" id="PF20974"/>
    </source>
</evidence>
<feature type="region of interest" description="Disordered" evidence="10">
    <location>
        <begin position="210"/>
        <end position="274"/>
    </location>
</feature>
<evidence type="ECO:0000256" key="8">
    <source>
        <dbReference type="ARBA" id="ARBA00048270"/>
    </source>
</evidence>
<dbReference type="InterPro" id="IPR011035">
    <property type="entry name" value="Ribosomal_bL25/Gln-tRNA_synth"/>
</dbReference>
<dbReference type="Gene3D" id="3.40.50.620">
    <property type="entry name" value="HUPs"/>
    <property type="match status" value="1"/>
</dbReference>
<dbReference type="Proteomes" id="UP000530660">
    <property type="component" value="Unassembled WGS sequence"/>
</dbReference>
<keyword evidence="6 9" id="KW-0648">Protein biosynthesis</keyword>
<keyword evidence="5 9" id="KW-0067">ATP-binding</keyword>
<evidence type="ECO:0000256" key="5">
    <source>
        <dbReference type="ARBA" id="ARBA00022840"/>
    </source>
</evidence>
<dbReference type="InterPro" id="IPR020059">
    <property type="entry name" value="Glu/Gln-tRNA-synth_Ib_codon-bd"/>
</dbReference>
<dbReference type="InterPro" id="IPR020058">
    <property type="entry name" value="Glu/Gln-tRNA-synth_Ib_cat-dom"/>
</dbReference>
<evidence type="ECO:0000256" key="4">
    <source>
        <dbReference type="ARBA" id="ARBA00022741"/>
    </source>
</evidence>
<dbReference type="GO" id="GO:0004819">
    <property type="term" value="F:glutamine-tRNA ligase activity"/>
    <property type="evidence" value="ECO:0007669"/>
    <property type="project" value="UniProtKB-EC"/>
</dbReference>
<feature type="domain" description="Glutaminyl-tRNA synthetase class Ib non-specific RNA-binding" evidence="13">
    <location>
        <begin position="20"/>
        <end position="187"/>
    </location>
</feature>
<dbReference type="AlphaFoldDB" id="A0A7J7IKS4"/>
<evidence type="ECO:0000256" key="10">
    <source>
        <dbReference type="SAM" id="MobiDB-lite"/>
    </source>
</evidence>
<dbReference type="Pfam" id="PF04558">
    <property type="entry name" value="tRNA_synt_1c_R1"/>
    <property type="match status" value="1"/>
</dbReference>
<evidence type="ECO:0000313" key="16">
    <source>
        <dbReference type="Proteomes" id="UP000530660"/>
    </source>
</evidence>
<sequence length="849" mass="95566">MGVEETSTSSVSSLDDVAVMDKLRSLGLDERNLGAAARSKKVQLTLLEAIQVAEQAACSSCSQVPEGNANAISPIKASLLYTAVSKLPAKVRASRALIFRAIGDGRIDNTAKLEAAFSYLEQQPPTEVINDVDVDPTAFNSAIGAGVVVSNETLQAAVDDEIESIKRDLLERGHQYPLGPLIAAVQRRVHFVEGRRIKQVIDERLVALLGPRPSAPDKASRGHRAGSSANSSRNSNGLKTAAKHEAQTLASARETKAATEAAAHETEQERENRLAEDPFSALPAYFDARSLASMRNSPELLAKQRVQTGACAVVTRFPPEPNAHLHCGHTKAMLLDFGYAMKNGGRCILRFDDTNPDTEEQAYIESIIETVKWMGYEPDRITYSSDYFDRLYELALELILRGKAYVCHQRPEEMARGREEKCPSPWRDRPIAENLECFERMRLGMFDEGSAVLRMKIDMQHPNPSMRDPVAYRIKYAAHPHVGDRWCIYPSYDFTHCLVDSLEWVTHSMCTLEFEIRRDSYYWLLEALDMYRPFVFEFSRLNLSHTVLSKRKLTQIIERGLVRGWDDPRMPTIIGMRRRGYRPQAINYFVASVGFSRAENNVSLRKLEACVRRFMDAHAPRRMVVLEPLPVRLVNFAESHPAGDAVAIQVPNHPKYPGMGTRTVWLTPLIYIERTDFRLQDSKDYYGLAPGKMALLRHTGWAIRIVAALDSKNETCAADDQVRMLHAEIVTEIPQPRPKGVLHWTSQYSIPCECRLFEPLFCVEDPLQAAADQGLADRDGWLTFFNPQSERVLREARCEPADDWQPGAIFQFERVGFFCVDPDTDTEASAPQVVFNRTVTLRESFPKFA</sequence>
<evidence type="ECO:0000259" key="12">
    <source>
        <dbReference type="Pfam" id="PF03950"/>
    </source>
</evidence>
<dbReference type="Gene3D" id="2.40.240.10">
    <property type="entry name" value="Ribosomal Protein L25, Chain P"/>
    <property type="match status" value="2"/>
</dbReference>
<dbReference type="PANTHER" id="PTHR43097">
    <property type="entry name" value="GLUTAMINE-TRNA LIGASE"/>
    <property type="match status" value="1"/>
</dbReference>
<dbReference type="InterPro" id="IPR007639">
    <property type="entry name" value="Gln-tRNA-synth_Ib_RNA-bd_N"/>
</dbReference>
<proteinExistence type="inferred from homology"/>
<dbReference type="InterPro" id="IPR020056">
    <property type="entry name" value="Rbsml_bL25/Gln-tRNA_synth_N"/>
</dbReference>
<feature type="domain" description="Glutamyl/glutaminyl-tRNA synthetase class Ib anti-codon binding" evidence="12">
    <location>
        <begin position="619"/>
        <end position="703"/>
    </location>
</feature>
<dbReference type="GO" id="GO:0005524">
    <property type="term" value="F:ATP binding"/>
    <property type="evidence" value="ECO:0007669"/>
    <property type="project" value="UniProtKB-KW"/>
</dbReference>
<comment type="caution">
    <text evidence="15">The sequence shown here is derived from an EMBL/GenBank/DDBJ whole genome shotgun (WGS) entry which is preliminary data.</text>
</comment>
<dbReference type="InterPro" id="IPR000924">
    <property type="entry name" value="Glu/Gln-tRNA-synth"/>
</dbReference>
<feature type="compositionally biased region" description="Low complexity" evidence="10">
    <location>
        <begin position="225"/>
        <end position="237"/>
    </location>
</feature>
<dbReference type="FunFam" id="1.10.1160.10:FF:000001">
    <property type="entry name" value="Glutamine--tRNA ligase"/>
    <property type="match status" value="1"/>
</dbReference>
<accession>A0A7J7IKS4</accession>